<dbReference type="RefSeq" id="WP_344624740.1">
    <property type="nucleotide sequence ID" value="NZ_BAAALD010000033.1"/>
</dbReference>
<dbReference type="InterPro" id="IPR036457">
    <property type="entry name" value="PPM-type-like_dom_sf"/>
</dbReference>
<comment type="caution">
    <text evidence="3">The sequence shown here is derived from an EMBL/GenBank/DDBJ whole genome shotgun (WGS) entry which is preliminary data.</text>
</comment>
<evidence type="ECO:0000313" key="4">
    <source>
        <dbReference type="Proteomes" id="UP001499987"/>
    </source>
</evidence>
<organism evidence="3 4">
    <name type="scientific">Kitasatospora arboriphila</name>
    <dbReference type="NCBI Taxonomy" id="258052"/>
    <lineage>
        <taxon>Bacteria</taxon>
        <taxon>Bacillati</taxon>
        <taxon>Actinomycetota</taxon>
        <taxon>Actinomycetes</taxon>
        <taxon>Kitasatosporales</taxon>
        <taxon>Streptomycetaceae</taxon>
        <taxon>Kitasatospora</taxon>
    </lineage>
</organism>
<keyword evidence="4" id="KW-1185">Reference proteome</keyword>
<evidence type="ECO:0000259" key="2">
    <source>
        <dbReference type="SMART" id="SM00331"/>
    </source>
</evidence>
<sequence length="409" mass="43251">MPSEEKAVAAVDEAGVGRVVGEFLEMSHDVGPRDIAALVDDTARALGMAGAAVYLADVQQVRLVPLPDDRPRGPGTDEAGVPVEGTLAGWAYRTMKPQESSADGRVELWLPLVDGVERIGVLRVAAAAPGPAVHERCRTLASLTALVVISKAAFSDVMAEAVRSRPMTLQAELAWAFMPPRTLGTRDVTSSAALEPAYEIGGDAFDHSLQRDRLHLTVVDAMGHDLAAGGASAVAVAGCRSTRRAGGGLADIAEAVDGALTRWIPDRLLTAVFADLDTGTGRLSWVNFGHPPPLLIRRQHVVPGALERPAQLPLGLGSGYPRGPATVHHAQLEPGDRILVHTDGVTEARSAAGDLFGEERLVDLVVRSAAAGEPAPEALRRLILALLEHRDHRLVDDATIVLVEWHPRG</sequence>
<dbReference type="SMART" id="SM00331">
    <property type="entry name" value="PP2C_SIG"/>
    <property type="match status" value="1"/>
</dbReference>
<dbReference type="InterPro" id="IPR029016">
    <property type="entry name" value="GAF-like_dom_sf"/>
</dbReference>
<dbReference type="EMBL" id="BAAALD010000033">
    <property type="protein sequence ID" value="GAA1089925.1"/>
    <property type="molecule type" value="Genomic_DNA"/>
</dbReference>
<dbReference type="Gene3D" id="3.60.40.10">
    <property type="entry name" value="PPM-type phosphatase domain"/>
    <property type="match status" value="1"/>
</dbReference>
<dbReference type="InterPro" id="IPR001932">
    <property type="entry name" value="PPM-type_phosphatase-like_dom"/>
</dbReference>
<dbReference type="SUPFAM" id="SSF81606">
    <property type="entry name" value="PP2C-like"/>
    <property type="match status" value="1"/>
</dbReference>
<feature type="domain" description="PPM-type phosphatase" evidence="2">
    <location>
        <begin position="185"/>
        <end position="405"/>
    </location>
</feature>
<accession>A0ABP4E2W8</accession>
<name>A0ABP4E2W8_9ACTN</name>
<reference evidence="4" key="1">
    <citation type="journal article" date="2019" name="Int. J. Syst. Evol. Microbiol.">
        <title>The Global Catalogue of Microorganisms (GCM) 10K type strain sequencing project: providing services to taxonomists for standard genome sequencing and annotation.</title>
        <authorList>
            <consortium name="The Broad Institute Genomics Platform"/>
            <consortium name="The Broad Institute Genome Sequencing Center for Infectious Disease"/>
            <person name="Wu L."/>
            <person name="Ma J."/>
        </authorList>
    </citation>
    <scope>NUCLEOTIDE SEQUENCE [LARGE SCALE GENOMIC DNA]</scope>
    <source>
        <strain evidence="4">JCM 13002</strain>
    </source>
</reference>
<dbReference type="Gene3D" id="3.30.450.40">
    <property type="match status" value="1"/>
</dbReference>
<dbReference type="Pfam" id="PF07228">
    <property type="entry name" value="SpoIIE"/>
    <property type="match status" value="1"/>
</dbReference>
<dbReference type="PANTHER" id="PTHR43156">
    <property type="entry name" value="STAGE II SPORULATION PROTEIN E-RELATED"/>
    <property type="match status" value="1"/>
</dbReference>
<evidence type="ECO:0000313" key="3">
    <source>
        <dbReference type="EMBL" id="GAA1089925.1"/>
    </source>
</evidence>
<dbReference type="Proteomes" id="UP001499987">
    <property type="component" value="Unassembled WGS sequence"/>
</dbReference>
<evidence type="ECO:0000256" key="1">
    <source>
        <dbReference type="ARBA" id="ARBA00022801"/>
    </source>
</evidence>
<gene>
    <name evidence="3" type="ORF">GCM10009663_37110</name>
</gene>
<protein>
    <submittedName>
        <fullName evidence="3">PP2C family protein-serine/threonine phosphatase</fullName>
    </submittedName>
</protein>
<proteinExistence type="predicted"/>
<dbReference type="PANTHER" id="PTHR43156:SF2">
    <property type="entry name" value="STAGE II SPORULATION PROTEIN E"/>
    <property type="match status" value="1"/>
</dbReference>
<keyword evidence="1" id="KW-0378">Hydrolase</keyword>
<dbReference type="InterPro" id="IPR052016">
    <property type="entry name" value="Bact_Sigma-Reg"/>
</dbReference>